<dbReference type="SUPFAM" id="SSF48113">
    <property type="entry name" value="Heme-dependent peroxidases"/>
    <property type="match status" value="2"/>
</dbReference>
<dbReference type="HAMAP" id="MF_01961">
    <property type="entry name" value="Catal_peroxid"/>
    <property type="match status" value="1"/>
</dbReference>
<comment type="catalytic activity">
    <reaction evidence="8 10 11">
        <text>H2O2 + AH2 = A + 2 H2O</text>
        <dbReference type="Rhea" id="RHEA:30275"/>
        <dbReference type="ChEBI" id="CHEBI:13193"/>
        <dbReference type="ChEBI" id="CHEBI:15377"/>
        <dbReference type="ChEBI" id="CHEBI:16240"/>
        <dbReference type="ChEBI" id="CHEBI:17499"/>
        <dbReference type="EC" id="1.11.1.21"/>
    </reaction>
</comment>
<dbReference type="HOGENOM" id="CLU_025424_2_0_2"/>
<dbReference type="GO" id="GO:0004096">
    <property type="term" value="F:catalase activity"/>
    <property type="evidence" value="ECO:0007669"/>
    <property type="project" value="UniProtKB-UniRule"/>
</dbReference>
<dbReference type="CDD" id="cd00649">
    <property type="entry name" value="catalase_peroxidase_1"/>
    <property type="match status" value="1"/>
</dbReference>
<keyword evidence="4 10" id="KW-0560">Oxidoreductase</keyword>
<dbReference type="PANTHER" id="PTHR30555:SF0">
    <property type="entry name" value="CATALASE-PEROXIDASE"/>
    <property type="match status" value="1"/>
</dbReference>
<comment type="similarity">
    <text evidence="10 11">Belongs to the peroxidase family. Peroxidase/catalase subfamily.</text>
</comment>
<evidence type="ECO:0000256" key="11">
    <source>
        <dbReference type="RuleBase" id="RU003451"/>
    </source>
</evidence>
<gene>
    <name evidence="10" type="primary">katG</name>
    <name evidence="14" type="ORF">MSSIH_0881</name>
</gene>
<accession>A0A0E3LA83</accession>
<evidence type="ECO:0000256" key="9">
    <source>
        <dbReference type="ARBA" id="ARBA00074141"/>
    </source>
</evidence>
<dbReference type="InterPro" id="IPR019794">
    <property type="entry name" value="Peroxidases_AS"/>
</dbReference>
<dbReference type="PROSITE" id="PS00436">
    <property type="entry name" value="PEROXIDASE_2"/>
    <property type="match status" value="1"/>
</dbReference>
<comment type="cofactor">
    <cofactor evidence="10">
        <name>heme b</name>
        <dbReference type="ChEBI" id="CHEBI:60344"/>
    </cofactor>
    <text evidence="10">Binds 1 heme b (iron(II)-protoporphyrin IX) group per dimer.</text>
</comment>
<reference evidence="14 15" key="1">
    <citation type="submission" date="2014-07" db="EMBL/GenBank/DDBJ databases">
        <title>Methanogenic archaea and the global carbon cycle.</title>
        <authorList>
            <person name="Henriksen J.R."/>
            <person name="Luke J."/>
            <person name="Reinhart S."/>
            <person name="Benedict M.N."/>
            <person name="Youngblut N.D."/>
            <person name="Metcalf M.E."/>
            <person name="Whitaker R.J."/>
            <person name="Metcalf W.W."/>
        </authorList>
    </citation>
    <scope>NUCLEOTIDE SEQUENCE [LARGE SCALE GENOMIC DNA]</scope>
    <source>
        <strain evidence="14 15">HI350</strain>
    </source>
</reference>
<dbReference type="PATRIC" id="fig|1434119.4.peg.1105"/>
<sequence>MTDDRKNSVMDRTSKLETGRGTSNRDWWPNQLKIEILHQHSPKSNPMGEGFNYAKEFKSLDLAAVKKDLAELMTDSQDWWPADFGHYGPLLIRMAWHSAGTYRAGDGRGGGGRGQQRFAPLNSWPDNVNLDKARRLLWPIKQKYGRKISWADLMILAGNVAMETMGFKTFGFGGGREDVWEPDQDVYWGSEDTWLGGDERYTGDRDLENPLAAVQMGLIYVNPEGPNGNPDPIEAAKDIREVFARMAMNDEETVALIAGGHAFGKTHGAGPASHVGPEPEAAGIEEQGLGWKSSFGTGKGGDTITSGLEVTWTNTPTRWSNNFFRILFSYEWELTKSPAGAYQWQPKDGAGTGMIPDAHDPSKRHMPTMLTTDLSLRFDPAYEKISRHFYENPDQLADAFARAWFKLTHRDMGPRTRYLGPEVPAEELIWQDPIPAVNHKLIDEKDIASLKDRILASGLSISQLVSTAWASASTFRGSDKRGGANGARIRLAPQKDWEVNQPAELAKVLNTLEGIQSEFNSAASGGKKVSLADLIVLAGCAGVEQAAKNAGHDVTVPFLPGRMDASQEQTDVASFALLEPLADGFRNYLKAQYTVSAEALLVDKAQLLTLTAPEMTVLVGGMRVLNTNFGQTQHGVFTQKPEALTNDFFVNLLDIETEWKGVSDAKDMFEGCDRKTGEVKWTGSRVDLIFGSNSQLRALAEVYGSADAQQKFVQDFVAAWAKVMNLDRFDLA</sequence>
<evidence type="ECO:0000256" key="1">
    <source>
        <dbReference type="ARBA" id="ARBA00022559"/>
    </source>
</evidence>
<dbReference type="PRINTS" id="PR00458">
    <property type="entry name" value="PEROXIDASE"/>
</dbReference>
<proteinExistence type="inferred from homology"/>
<dbReference type="InterPro" id="IPR019793">
    <property type="entry name" value="Peroxidases_heam-ligand_BS"/>
</dbReference>
<dbReference type="NCBIfam" id="TIGR00198">
    <property type="entry name" value="cat_per_HPI"/>
    <property type="match status" value="1"/>
</dbReference>
<dbReference type="NCBIfam" id="NF011635">
    <property type="entry name" value="PRK15061.1"/>
    <property type="match status" value="1"/>
</dbReference>
<organism evidence="14 15">
    <name type="scientific">Methanosarcina siciliae HI350</name>
    <dbReference type="NCBI Taxonomy" id="1434119"/>
    <lineage>
        <taxon>Archaea</taxon>
        <taxon>Methanobacteriati</taxon>
        <taxon>Methanobacteriota</taxon>
        <taxon>Stenosarchaea group</taxon>
        <taxon>Methanomicrobia</taxon>
        <taxon>Methanosarcinales</taxon>
        <taxon>Methanosarcinaceae</taxon>
        <taxon>Methanosarcina</taxon>
    </lineage>
</organism>
<feature type="site" description="Transition state stabilizer" evidence="10">
    <location>
        <position position="93"/>
    </location>
</feature>
<evidence type="ECO:0000256" key="4">
    <source>
        <dbReference type="ARBA" id="ARBA00023002"/>
    </source>
</evidence>
<feature type="binding site" description="axial binding residue" evidence="10">
    <location>
        <position position="261"/>
    </location>
    <ligand>
        <name>heme b</name>
        <dbReference type="ChEBI" id="CHEBI:60344"/>
    </ligand>
    <ligandPart>
        <name>Fe</name>
        <dbReference type="ChEBI" id="CHEBI:18248"/>
    </ligandPart>
</feature>
<comment type="PTM">
    <text evidence="10">Formation of the three residue Trp-Tyr-Met cross-link is important for the catalase, but not the peroxidase activity of the enzyme.</text>
</comment>
<comment type="caution">
    <text evidence="10">Lacks conserved residue(s) required for the propagation of feature annotation.</text>
</comment>
<dbReference type="Proteomes" id="UP000033092">
    <property type="component" value="Chromosome"/>
</dbReference>
<keyword evidence="6 10" id="KW-0376">Hydrogen peroxide</keyword>
<evidence type="ECO:0000256" key="2">
    <source>
        <dbReference type="ARBA" id="ARBA00022617"/>
    </source>
</evidence>
<dbReference type="InterPro" id="IPR000763">
    <property type="entry name" value="Catalase_peroxidase"/>
</dbReference>
<dbReference type="Pfam" id="PF00141">
    <property type="entry name" value="peroxidase"/>
    <property type="match status" value="2"/>
</dbReference>
<comment type="subunit">
    <text evidence="10">Homodimer or homotetramer.</text>
</comment>
<protein>
    <recommendedName>
        <fullName evidence="9 10">Catalase-peroxidase</fullName>
        <shortName evidence="10">CP</shortName>
        <ecNumber evidence="10 11">1.11.1.21</ecNumber>
    </recommendedName>
    <alternativeName>
        <fullName evidence="10">Peroxidase/catalase</fullName>
    </alternativeName>
</protein>
<dbReference type="InterPro" id="IPR010255">
    <property type="entry name" value="Haem_peroxidase_sf"/>
</dbReference>
<feature type="compositionally biased region" description="Basic and acidic residues" evidence="12">
    <location>
        <begin position="1"/>
        <end position="18"/>
    </location>
</feature>
<dbReference type="FunFam" id="1.10.520.10:FF:000004">
    <property type="entry name" value="Catalase-peroxidase"/>
    <property type="match status" value="1"/>
</dbReference>
<dbReference type="GO" id="GO:0046872">
    <property type="term" value="F:metal ion binding"/>
    <property type="evidence" value="ECO:0007669"/>
    <property type="project" value="UniProtKB-KW"/>
</dbReference>
<dbReference type="EC" id="1.11.1.21" evidence="10 11"/>
<evidence type="ECO:0000256" key="10">
    <source>
        <dbReference type="HAMAP-Rule" id="MF_01961"/>
    </source>
</evidence>
<keyword evidence="1 10" id="KW-0575">Peroxidase</keyword>
<feature type="active site" description="Proton acceptor" evidence="10">
    <location>
        <position position="97"/>
    </location>
</feature>
<evidence type="ECO:0000256" key="8">
    <source>
        <dbReference type="ARBA" id="ARBA00051651"/>
    </source>
</evidence>
<evidence type="ECO:0000256" key="12">
    <source>
        <dbReference type="SAM" id="MobiDB-lite"/>
    </source>
</evidence>
<evidence type="ECO:0000259" key="13">
    <source>
        <dbReference type="PROSITE" id="PS50873"/>
    </source>
</evidence>
<feature type="domain" description="Plant heme peroxidase family profile" evidence="13">
    <location>
        <begin position="130"/>
        <end position="420"/>
    </location>
</feature>
<evidence type="ECO:0000313" key="14">
    <source>
        <dbReference type="EMBL" id="AKB31571.1"/>
    </source>
</evidence>
<evidence type="ECO:0000256" key="3">
    <source>
        <dbReference type="ARBA" id="ARBA00022723"/>
    </source>
</evidence>
<dbReference type="GO" id="GO:0005829">
    <property type="term" value="C:cytosol"/>
    <property type="evidence" value="ECO:0007669"/>
    <property type="project" value="TreeGrafter"/>
</dbReference>
<dbReference type="FunFam" id="1.10.420.10:FF:000002">
    <property type="entry name" value="Catalase-peroxidase"/>
    <property type="match status" value="1"/>
</dbReference>
<keyword evidence="2 10" id="KW-0349">Heme</keyword>
<evidence type="ECO:0000256" key="6">
    <source>
        <dbReference type="ARBA" id="ARBA00023324"/>
    </source>
</evidence>
<evidence type="ECO:0000313" key="15">
    <source>
        <dbReference type="Proteomes" id="UP000033092"/>
    </source>
</evidence>
<keyword evidence="5 10" id="KW-0408">Iron</keyword>
<keyword evidence="3 10" id="KW-0479">Metal-binding</keyword>
<dbReference type="PROSITE" id="PS50873">
    <property type="entry name" value="PEROXIDASE_4"/>
    <property type="match status" value="1"/>
</dbReference>
<dbReference type="GO" id="GO:0070301">
    <property type="term" value="P:cellular response to hydrogen peroxide"/>
    <property type="evidence" value="ECO:0007669"/>
    <property type="project" value="TreeGrafter"/>
</dbReference>
<name>A0A0E3LA83_9EURY</name>
<dbReference type="Gene3D" id="1.10.420.10">
    <property type="entry name" value="Peroxidase, domain 2"/>
    <property type="match status" value="2"/>
</dbReference>
<dbReference type="GeneID" id="41604862"/>
<dbReference type="PRINTS" id="PR00460">
    <property type="entry name" value="BPEROXIDASE"/>
</dbReference>
<dbReference type="InterPro" id="IPR002016">
    <property type="entry name" value="Haem_peroxidase"/>
</dbReference>
<comment type="catalytic activity">
    <reaction evidence="7 10 11">
        <text>2 H2O2 = O2 + 2 H2O</text>
        <dbReference type="Rhea" id="RHEA:20309"/>
        <dbReference type="ChEBI" id="CHEBI:15377"/>
        <dbReference type="ChEBI" id="CHEBI:15379"/>
        <dbReference type="ChEBI" id="CHEBI:16240"/>
        <dbReference type="EC" id="1.11.1.21"/>
    </reaction>
</comment>
<evidence type="ECO:0000256" key="7">
    <source>
        <dbReference type="ARBA" id="ARBA00049145"/>
    </source>
</evidence>
<feature type="cross-link" description="Tryptophyl-tyrosyl-methioninium (Tyr-Met) (with Trp-96)" evidence="10">
    <location>
        <begin position="220"/>
        <end position="246"/>
    </location>
</feature>
<dbReference type="FunFam" id="1.10.520.10:FF:000002">
    <property type="entry name" value="Catalase-peroxidase"/>
    <property type="match status" value="1"/>
</dbReference>
<feature type="region of interest" description="Disordered" evidence="12">
    <location>
        <begin position="1"/>
        <end position="24"/>
    </location>
</feature>
<dbReference type="PROSITE" id="PS00435">
    <property type="entry name" value="PEROXIDASE_1"/>
    <property type="match status" value="1"/>
</dbReference>
<dbReference type="GO" id="GO:0020037">
    <property type="term" value="F:heme binding"/>
    <property type="evidence" value="ECO:0007669"/>
    <property type="project" value="InterPro"/>
</dbReference>
<evidence type="ECO:0000256" key="5">
    <source>
        <dbReference type="ARBA" id="ARBA00023004"/>
    </source>
</evidence>
<dbReference type="RefSeq" id="WP_148704946.1">
    <property type="nucleotide sequence ID" value="NZ_CP009507.1"/>
</dbReference>
<dbReference type="CDD" id="cd08200">
    <property type="entry name" value="catalase_peroxidase_2"/>
    <property type="match status" value="1"/>
</dbReference>
<dbReference type="KEGG" id="msz:MSSIH_0881"/>
<dbReference type="EMBL" id="CP009507">
    <property type="protein sequence ID" value="AKB31571.1"/>
    <property type="molecule type" value="Genomic_DNA"/>
</dbReference>
<dbReference type="PANTHER" id="PTHR30555">
    <property type="entry name" value="HYDROPEROXIDASE I, BIFUNCTIONAL CATALASE-PEROXIDASE"/>
    <property type="match status" value="1"/>
</dbReference>
<dbReference type="GO" id="GO:0042744">
    <property type="term" value="P:hydrogen peroxide catabolic process"/>
    <property type="evidence" value="ECO:0007669"/>
    <property type="project" value="UniProtKB-KW"/>
</dbReference>
<comment type="function">
    <text evidence="10">Bifunctional enzyme with both catalase and broad-spectrum peroxidase activity.</text>
</comment>
<dbReference type="Gene3D" id="1.10.520.10">
    <property type="match status" value="2"/>
</dbReference>
<dbReference type="AlphaFoldDB" id="A0A0E3LA83"/>
<dbReference type="FunFam" id="1.10.420.10:FF:000004">
    <property type="entry name" value="Catalase-peroxidase"/>
    <property type="match status" value="1"/>
</dbReference>